<dbReference type="EMBL" id="KV878211">
    <property type="protein sequence ID" value="OJJ37074.1"/>
    <property type="molecule type" value="Genomic_DNA"/>
</dbReference>
<sequence length="224" mass="25836">MYLTLLAVLTGSSAVYFYFFHRSLAKRLQHSSHHGTLPSSLSSSISSIPDPIYTERYYSIVDHVSRTVPRRLLPPKDPSLLLTLLLRRNMIAFARFPQALMIRLVTGDYQSFKPSHINSLDMKEGDVVCGVYRVKHREPTRVEFEMQNMKFGGGRLVVSVSEQDGQVVFSNHTVMWRLKEEKGRLPLEWALVRFVHEVSAWWVVDSGVRYLMDLEGDFVKEMND</sequence>
<accession>A0A1L9RQ73</accession>
<reference evidence="2" key="1">
    <citation type="journal article" date="2017" name="Genome Biol.">
        <title>Comparative genomics reveals high biological diversity and specific adaptations in the industrially and medically important fungal genus Aspergillus.</title>
        <authorList>
            <person name="de Vries R.P."/>
            <person name="Riley R."/>
            <person name="Wiebenga A."/>
            <person name="Aguilar-Osorio G."/>
            <person name="Amillis S."/>
            <person name="Uchima C.A."/>
            <person name="Anderluh G."/>
            <person name="Asadollahi M."/>
            <person name="Askin M."/>
            <person name="Barry K."/>
            <person name="Battaglia E."/>
            <person name="Bayram O."/>
            <person name="Benocci T."/>
            <person name="Braus-Stromeyer S.A."/>
            <person name="Caldana C."/>
            <person name="Canovas D."/>
            <person name="Cerqueira G.C."/>
            <person name="Chen F."/>
            <person name="Chen W."/>
            <person name="Choi C."/>
            <person name="Clum A."/>
            <person name="Dos Santos R.A."/>
            <person name="Damasio A.R."/>
            <person name="Diallinas G."/>
            <person name="Emri T."/>
            <person name="Fekete E."/>
            <person name="Flipphi M."/>
            <person name="Freyberg S."/>
            <person name="Gallo A."/>
            <person name="Gournas C."/>
            <person name="Habgood R."/>
            <person name="Hainaut M."/>
            <person name="Harispe M.L."/>
            <person name="Henrissat B."/>
            <person name="Hilden K.S."/>
            <person name="Hope R."/>
            <person name="Hossain A."/>
            <person name="Karabika E."/>
            <person name="Karaffa L."/>
            <person name="Karanyi Z."/>
            <person name="Krasevec N."/>
            <person name="Kuo A."/>
            <person name="Kusch H."/>
            <person name="LaButti K."/>
            <person name="Lagendijk E.L."/>
            <person name="Lapidus A."/>
            <person name="Levasseur A."/>
            <person name="Lindquist E."/>
            <person name="Lipzen A."/>
            <person name="Logrieco A.F."/>
            <person name="MacCabe A."/>
            <person name="Maekelae M.R."/>
            <person name="Malavazi I."/>
            <person name="Melin P."/>
            <person name="Meyer V."/>
            <person name="Mielnichuk N."/>
            <person name="Miskei M."/>
            <person name="Molnar A.P."/>
            <person name="Mule G."/>
            <person name="Ngan C.Y."/>
            <person name="Orejas M."/>
            <person name="Orosz E."/>
            <person name="Ouedraogo J.P."/>
            <person name="Overkamp K.M."/>
            <person name="Park H.-S."/>
            <person name="Perrone G."/>
            <person name="Piumi F."/>
            <person name="Punt P.J."/>
            <person name="Ram A.F."/>
            <person name="Ramon A."/>
            <person name="Rauscher S."/>
            <person name="Record E."/>
            <person name="Riano-Pachon D.M."/>
            <person name="Robert V."/>
            <person name="Roehrig J."/>
            <person name="Ruller R."/>
            <person name="Salamov A."/>
            <person name="Salih N.S."/>
            <person name="Samson R.A."/>
            <person name="Sandor E."/>
            <person name="Sanguinetti M."/>
            <person name="Schuetze T."/>
            <person name="Sepcic K."/>
            <person name="Shelest E."/>
            <person name="Sherlock G."/>
            <person name="Sophianopoulou V."/>
            <person name="Squina F.M."/>
            <person name="Sun H."/>
            <person name="Susca A."/>
            <person name="Todd R.B."/>
            <person name="Tsang A."/>
            <person name="Unkles S.E."/>
            <person name="van de Wiele N."/>
            <person name="van Rossen-Uffink D."/>
            <person name="Oliveira J.V."/>
            <person name="Vesth T.C."/>
            <person name="Visser J."/>
            <person name="Yu J.-H."/>
            <person name="Zhou M."/>
            <person name="Andersen M.R."/>
            <person name="Archer D.B."/>
            <person name="Baker S.E."/>
            <person name="Benoit I."/>
            <person name="Brakhage A.A."/>
            <person name="Braus G.H."/>
            <person name="Fischer R."/>
            <person name="Frisvad J.C."/>
            <person name="Goldman G.H."/>
            <person name="Houbraken J."/>
            <person name="Oakley B."/>
            <person name="Pocsi I."/>
            <person name="Scazzocchio C."/>
            <person name="Seiboth B."/>
            <person name="vanKuyk P.A."/>
            <person name="Wortman J."/>
            <person name="Dyer P.S."/>
            <person name="Grigoriev I.V."/>
        </authorList>
    </citation>
    <scope>NUCLEOTIDE SEQUENCE [LARGE SCALE GENOMIC DNA]</scope>
    <source>
        <strain evidence="2">DTO 134E9</strain>
    </source>
</reference>
<dbReference type="RefSeq" id="XP_040690750.1">
    <property type="nucleotide sequence ID" value="XM_040834946.1"/>
</dbReference>
<dbReference type="GeneID" id="63750794"/>
<dbReference type="VEuPathDB" id="FungiDB:ASPWEDRAFT_38722"/>
<name>A0A1L9RQ73_ASPWE</name>
<evidence type="ECO:0000313" key="2">
    <source>
        <dbReference type="Proteomes" id="UP000184383"/>
    </source>
</evidence>
<proteinExistence type="predicted"/>
<organism evidence="1 2">
    <name type="scientific">Aspergillus wentii DTO 134E9</name>
    <dbReference type="NCBI Taxonomy" id="1073089"/>
    <lineage>
        <taxon>Eukaryota</taxon>
        <taxon>Fungi</taxon>
        <taxon>Dikarya</taxon>
        <taxon>Ascomycota</taxon>
        <taxon>Pezizomycotina</taxon>
        <taxon>Eurotiomycetes</taxon>
        <taxon>Eurotiomycetidae</taxon>
        <taxon>Eurotiales</taxon>
        <taxon>Aspergillaceae</taxon>
        <taxon>Aspergillus</taxon>
        <taxon>Aspergillus subgen. Cremei</taxon>
    </lineage>
</organism>
<keyword evidence="2" id="KW-1185">Reference proteome</keyword>
<protein>
    <submittedName>
        <fullName evidence="1">Uncharacterized protein</fullName>
    </submittedName>
</protein>
<gene>
    <name evidence="1" type="ORF">ASPWEDRAFT_38722</name>
</gene>
<dbReference type="Proteomes" id="UP000184383">
    <property type="component" value="Unassembled WGS sequence"/>
</dbReference>
<dbReference type="AlphaFoldDB" id="A0A1L9RQ73"/>
<dbReference type="OrthoDB" id="5599753at2759"/>
<evidence type="ECO:0000313" key="1">
    <source>
        <dbReference type="EMBL" id="OJJ37074.1"/>
    </source>
</evidence>